<dbReference type="InterPro" id="IPR013096">
    <property type="entry name" value="Cupin_2"/>
</dbReference>
<dbReference type="RefSeq" id="WP_106391250.1">
    <property type="nucleotide sequence ID" value="NZ_PVNK01000105.1"/>
</dbReference>
<keyword evidence="1" id="KW-0732">Signal</keyword>
<dbReference type="InterPro" id="IPR014710">
    <property type="entry name" value="RmlC-like_jellyroll"/>
</dbReference>
<dbReference type="InterPro" id="IPR011051">
    <property type="entry name" value="RmlC_Cupin_sf"/>
</dbReference>
<organism evidence="3 4">
    <name type="scientific">Enhygromyxa salina</name>
    <dbReference type="NCBI Taxonomy" id="215803"/>
    <lineage>
        <taxon>Bacteria</taxon>
        <taxon>Pseudomonadati</taxon>
        <taxon>Myxococcota</taxon>
        <taxon>Polyangia</taxon>
        <taxon>Nannocystales</taxon>
        <taxon>Nannocystaceae</taxon>
        <taxon>Enhygromyxa</taxon>
    </lineage>
</organism>
<keyword evidence="4" id="KW-1185">Reference proteome</keyword>
<comment type="caution">
    <text evidence="3">The sequence shown here is derived from an EMBL/GenBank/DDBJ whole genome shotgun (WGS) entry which is preliminary data.</text>
</comment>
<dbReference type="Pfam" id="PF07883">
    <property type="entry name" value="Cupin_2"/>
    <property type="match status" value="1"/>
</dbReference>
<dbReference type="Proteomes" id="UP000237968">
    <property type="component" value="Unassembled WGS sequence"/>
</dbReference>
<protein>
    <submittedName>
        <fullName evidence="3">Cupin domain protein</fullName>
    </submittedName>
</protein>
<dbReference type="Gene3D" id="2.60.120.10">
    <property type="entry name" value="Jelly Rolls"/>
    <property type="match status" value="1"/>
</dbReference>
<evidence type="ECO:0000313" key="3">
    <source>
        <dbReference type="EMBL" id="PRQ03084.1"/>
    </source>
</evidence>
<dbReference type="AlphaFoldDB" id="A0A2S9YD99"/>
<dbReference type="PANTHER" id="PTHR37694:SF1">
    <property type="entry name" value="SLR8022 PROTEIN"/>
    <property type="match status" value="1"/>
</dbReference>
<gene>
    <name evidence="3" type="ORF">ENSA5_18030</name>
</gene>
<evidence type="ECO:0000313" key="4">
    <source>
        <dbReference type="Proteomes" id="UP000237968"/>
    </source>
</evidence>
<dbReference type="SUPFAM" id="SSF51182">
    <property type="entry name" value="RmlC-like cupins"/>
    <property type="match status" value="1"/>
</dbReference>
<feature type="signal peptide" evidence="1">
    <location>
        <begin position="1"/>
        <end position="23"/>
    </location>
</feature>
<evidence type="ECO:0000259" key="2">
    <source>
        <dbReference type="Pfam" id="PF07883"/>
    </source>
</evidence>
<dbReference type="EMBL" id="PVNK01000105">
    <property type="protein sequence ID" value="PRQ03084.1"/>
    <property type="molecule type" value="Genomic_DNA"/>
</dbReference>
<proteinExistence type="predicted"/>
<dbReference type="OrthoDB" id="5506149at2"/>
<name>A0A2S9YD99_9BACT</name>
<reference evidence="3 4" key="1">
    <citation type="submission" date="2018-03" db="EMBL/GenBank/DDBJ databases">
        <title>Draft Genome Sequences of the Obligatory Marine Myxobacteria Enhygromyxa salina SWB005.</title>
        <authorList>
            <person name="Poehlein A."/>
            <person name="Moghaddam J.A."/>
            <person name="Harms H."/>
            <person name="Alanjari M."/>
            <person name="Koenig G.M."/>
            <person name="Daniel R."/>
            <person name="Schaeberle T.F."/>
        </authorList>
    </citation>
    <scope>NUCLEOTIDE SEQUENCE [LARGE SCALE GENOMIC DNA]</scope>
    <source>
        <strain evidence="3 4">SWB005</strain>
    </source>
</reference>
<dbReference type="PANTHER" id="PTHR37694">
    <property type="entry name" value="SLR8022 PROTEIN"/>
    <property type="match status" value="1"/>
</dbReference>
<feature type="chain" id="PRO_5015410978" evidence="1">
    <location>
        <begin position="24"/>
        <end position="167"/>
    </location>
</feature>
<accession>A0A2S9YD99</accession>
<sequence>MRRSTSPVALLLTFLLGACTSVALQSSAATRADADEASPPDPRPDPSALAATVVAFADAPSATAPNGKATITHLARGHNAYLGHLRMDANGAVPPHRDPTEEYIHVLEGSGVMTIDGQEYAIAAGTTIYMPADAEVSYQNGDQEMVAVQIFAGPEPAAKYEAWEAKP</sequence>
<dbReference type="PROSITE" id="PS51257">
    <property type="entry name" value="PROKAR_LIPOPROTEIN"/>
    <property type="match status" value="1"/>
</dbReference>
<feature type="domain" description="Cupin type-2" evidence="2">
    <location>
        <begin position="85"/>
        <end position="147"/>
    </location>
</feature>
<evidence type="ECO:0000256" key="1">
    <source>
        <dbReference type="SAM" id="SignalP"/>
    </source>
</evidence>